<dbReference type="InterPro" id="IPR029046">
    <property type="entry name" value="LolA/LolB/LppX"/>
</dbReference>
<dbReference type="eggNOG" id="COG2834">
    <property type="taxonomic scope" value="Bacteria"/>
</dbReference>
<dbReference type="Gene3D" id="2.50.20.10">
    <property type="entry name" value="Lipoprotein localisation LolA/LolB/LppX"/>
    <property type="match status" value="1"/>
</dbReference>
<evidence type="ECO:0000313" key="3">
    <source>
        <dbReference type="EMBL" id="GAD48711.1"/>
    </source>
</evidence>
<keyword evidence="3" id="KW-0449">Lipoprotein</keyword>
<evidence type="ECO:0000313" key="4">
    <source>
        <dbReference type="Proteomes" id="UP000016568"/>
    </source>
</evidence>
<proteinExistence type="predicted"/>
<dbReference type="PANTHER" id="PTHR35869">
    <property type="entry name" value="OUTER-MEMBRANE LIPOPROTEIN CARRIER PROTEIN"/>
    <property type="match status" value="1"/>
</dbReference>
<sequence>MIIAPKKLIRWGLAAMAAVATPATVLLAPATPALAAPGADMDQVVAALRAISTMRADFVQTDRAGQSMSGVLTLKRPGKIRFQYEKSVPVLIVGDGKALTMIDYEVRQVQRWPIKNSPLGALLDPSRDVSRYGKLIPTGNPGVSSVEVHDPKRPEYGRITLVFVKNPAAPGGMELASWVALDSQNKRTTIRLSNQRYGMAVPDSTFTYKDPRATGRRTP</sequence>
<keyword evidence="1 2" id="KW-0732">Signal</keyword>
<name>U2Y6C2_9SPHN</name>
<keyword evidence="4" id="KW-1185">Reference proteome</keyword>
<dbReference type="AlphaFoldDB" id="U2Y6C2"/>
<protein>
    <submittedName>
        <fullName evidence="3">Outer membrane lipoprotein carrier protein LolA</fullName>
    </submittedName>
</protein>
<dbReference type="Proteomes" id="UP000016568">
    <property type="component" value="Unassembled WGS sequence"/>
</dbReference>
<feature type="chain" id="PRO_5004636287" evidence="2">
    <location>
        <begin position="36"/>
        <end position="219"/>
    </location>
</feature>
<dbReference type="InterPro" id="IPR004564">
    <property type="entry name" value="OM_lipoprot_carrier_LolA-like"/>
</dbReference>
<organism evidence="3 4">
    <name type="scientific">Caenibius tardaugens NBRC 16725</name>
    <dbReference type="NCBI Taxonomy" id="1219035"/>
    <lineage>
        <taxon>Bacteria</taxon>
        <taxon>Pseudomonadati</taxon>
        <taxon>Pseudomonadota</taxon>
        <taxon>Alphaproteobacteria</taxon>
        <taxon>Sphingomonadales</taxon>
        <taxon>Erythrobacteraceae</taxon>
        <taxon>Caenibius</taxon>
    </lineage>
</organism>
<dbReference type="EMBL" id="BASZ01000004">
    <property type="protein sequence ID" value="GAD48711.1"/>
    <property type="molecule type" value="Genomic_DNA"/>
</dbReference>
<gene>
    <name evidence="3" type="primary">lolA</name>
    <name evidence="3" type="ORF">NT2_04_01220</name>
</gene>
<evidence type="ECO:0000256" key="1">
    <source>
        <dbReference type="ARBA" id="ARBA00022729"/>
    </source>
</evidence>
<dbReference type="SUPFAM" id="SSF89392">
    <property type="entry name" value="Prokaryotic lipoproteins and lipoprotein localization factors"/>
    <property type="match status" value="1"/>
</dbReference>
<feature type="signal peptide" evidence="2">
    <location>
        <begin position="1"/>
        <end position="35"/>
    </location>
</feature>
<comment type="caution">
    <text evidence="3">The sequence shown here is derived from an EMBL/GenBank/DDBJ whole genome shotgun (WGS) entry which is preliminary data.</text>
</comment>
<dbReference type="PANTHER" id="PTHR35869:SF1">
    <property type="entry name" value="OUTER-MEMBRANE LIPOPROTEIN CARRIER PROTEIN"/>
    <property type="match status" value="1"/>
</dbReference>
<dbReference type="Pfam" id="PF03548">
    <property type="entry name" value="LolA"/>
    <property type="match status" value="1"/>
</dbReference>
<dbReference type="CDD" id="cd16325">
    <property type="entry name" value="LolA"/>
    <property type="match status" value="1"/>
</dbReference>
<accession>U2Y6C2</accession>
<evidence type="ECO:0000256" key="2">
    <source>
        <dbReference type="SAM" id="SignalP"/>
    </source>
</evidence>
<reference evidence="3 4" key="1">
    <citation type="submission" date="2013-09" db="EMBL/GenBank/DDBJ databases">
        <title>Whole genome shotgun sequence of Novosphingobium tardaugens NBRC 16725.</title>
        <authorList>
            <person name="Isaki S."/>
            <person name="Hosoyama A."/>
            <person name="Tsuchikane K."/>
            <person name="Katsumata H."/>
            <person name="Ando Y."/>
            <person name="Yamazaki S."/>
            <person name="Fujita N."/>
        </authorList>
    </citation>
    <scope>NUCLEOTIDE SEQUENCE [LARGE SCALE GENOMIC DNA]</scope>
    <source>
        <strain evidence="3 4">NBRC 16725</strain>
    </source>
</reference>